<accession>A0A5J4VT64</accession>
<keyword evidence="2" id="KW-1133">Transmembrane helix</keyword>
<feature type="transmembrane region" description="Helical" evidence="2">
    <location>
        <begin position="128"/>
        <end position="149"/>
    </location>
</feature>
<dbReference type="AlphaFoldDB" id="A0A5J4VT64"/>
<gene>
    <name evidence="3" type="ORF">EZS28_018832</name>
</gene>
<feature type="transmembrane region" description="Helical" evidence="2">
    <location>
        <begin position="253"/>
        <end position="273"/>
    </location>
</feature>
<evidence type="ECO:0000313" key="3">
    <source>
        <dbReference type="EMBL" id="KAA6385640.1"/>
    </source>
</evidence>
<comment type="caution">
    <text evidence="3">The sequence shown here is derived from an EMBL/GenBank/DDBJ whole genome shotgun (WGS) entry which is preliminary data.</text>
</comment>
<protein>
    <recommendedName>
        <fullName evidence="5">Transmembrane protein</fullName>
    </recommendedName>
</protein>
<keyword evidence="2" id="KW-0812">Transmembrane</keyword>
<evidence type="ECO:0000256" key="2">
    <source>
        <dbReference type="SAM" id="Phobius"/>
    </source>
</evidence>
<feature type="compositionally biased region" description="Low complexity" evidence="1">
    <location>
        <begin position="309"/>
        <end position="325"/>
    </location>
</feature>
<evidence type="ECO:0000256" key="1">
    <source>
        <dbReference type="SAM" id="MobiDB-lite"/>
    </source>
</evidence>
<reference evidence="3 4" key="1">
    <citation type="submission" date="2019-03" db="EMBL/GenBank/DDBJ databases">
        <title>Single cell metagenomics reveals metabolic interactions within the superorganism composed of flagellate Streblomastix strix and complex community of Bacteroidetes bacteria on its surface.</title>
        <authorList>
            <person name="Treitli S.C."/>
            <person name="Kolisko M."/>
            <person name="Husnik F."/>
            <person name="Keeling P."/>
            <person name="Hampl V."/>
        </authorList>
    </citation>
    <scope>NUCLEOTIDE SEQUENCE [LARGE SCALE GENOMIC DNA]</scope>
    <source>
        <strain evidence="3">ST1C</strain>
    </source>
</reference>
<dbReference type="Proteomes" id="UP000324800">
    <property type="component" value="Unassembled WGS sequence"/>
</dbReference>
<feature type="transmembrane region" description="Helical" evidence="2">
    <location>
        <begin position="17"/>
        <end position="33"/>
    </location>
</feature>
<name>A0A5J4VT64_9EUKA</name>
<evidence type="ECO:0000313" key="4">
    <source>
        <dbReference type="Proteomes" id="UP000324800"/>
    </source>
</evidence>
<feature type="transmembrane region" description="Helical" evidence="2">
    <location>
        <begin position="97"/>
        <end position="122"/>
    </location>
</feature>
<feature type="compositionally biased region" description="Low complexity" evidence="1">
    <location>
        <begin position="341"/>
        <end position="354"/>
    </location>
</feature>
<feature type="compositionally biased region" description="Basic and acidic residues" evidence="1">
    <location>
        <begin position="374"/>
        <end position="387"/>
    </location>
</feature>
<feature type="transmembrane region" description="Helical" evidence="2">
    <location>
        <begin position="65"/>
        <end position="85"/>
    </location>
</feature>
<keyword evidence="2" id="KW-0472">Membrane</keyword>
<sequence length="431" mass="49045">MSIILDWSAWLALDKRILSFGSALYFLSILSHYSDGVPSFCAAIIFSFFGASVAGHFLLQESPEWLSRGHSTIFFIIAWAFYYFLPKRIRWQIGKGYINLFLCTLNSMLHASETASLLFKIYSKQLKNVFVVAALVSYLVNCAAVRLLLRGHTNQYKGDIFISTFTAISLSIIFLFSTYFPPSITQISSDYVPLIFENLGQVISDIGKIGKGTPKKLQMNAYLMKKNEDVRKGLSSLTKLVQRHAVGKYELEGIYSIMIPLLGLIVYILIDVIKRHQAKNRIDKQFSGSNNSGIYTFDEEDQIEREQENNNNINNNINNESDSSNVRNRNKRNTINSINGSSQTSKYSQQQQSSFEPENKKVGSNNLRSGQHSTRFEKERFNKKMEKQQNTNIDDGKPSTNQQSYSEQQMPPQSQFSSLPHTGPHLNKRNN</sequence>
<feature type="transmembrane region" description="Helical" evidence="2">
    <location>
        <begin position="40"/>
        <end position="59"/>
    </location>
</feature>
<dbReference type="EMBL" id="SNRW01005174">
    <property type="protein sequence ID" value="KAA6385640.1"/>
    <property type="molecule type" value="Genomic_DNA"/>
</dbReference>
<feature type="compositionally biased region" description="Polar residues" evidence="1">
    <location>
        <begin position="362"/>
        <end position="373"/>
    </location>
</feature>
<feature type="region of interest" description="Disordered" evidence="1">
    <location>
        <begin position="309"/>
        <end position="431"/>
    </location>
</feature>
<evidence type="ECO:0008006" key="5">
    <source>
        <dbReference type="Google" id="ProtNLM"/>
    </source>
</evidence>
<proteinExistence type="predicted"/>
<feature type="compositionally biased region" description="Polar residues" evidence="1">
    <location>
        <begin position="388"/>
        <end position="420"/>
    </location>
</feature>
<organism evidence="3 4">
    <name type="scientific">Streblomastix strix</name>
    <dbReference type="NCBI Taxonomy" id="222440"/>
    <lineage>
        <taxon>Eukaryota</taxon>
        <taxon>Metamonada</taxon>
        <taxon>Preaxostyla</taxon>
        <taxon>Oxymonadida</taxon>
        <taxon>Streblomastigidae</taxon>
        <taxon>Streblomastix</taxon>
    </lineage>
</organism>
<feature type="transmembrane region" description="Helical" evidence="2">
    <location>
        <begin position="161"/>
        <end position="180"/>
    </location>
</feature>